<evidence type="ECO:0000313" key="1">
    <source>
        <dbReference type="EMBL" id="NMH98312.1"/>
    </source>
</evidence>
<comment type="caution">
    <text evidence="1">The sequence shown here is derived from an EMBL/GenBank/DDBJ whole genome shotgun (WGS) entry which is preliminary data.</text>
</comment>
<name>A0ABX1SBS2_9PSEU</name>
<gene>
    <name evidence="1" type="ORF">HF526_13465</name>
</gene>
<keyword evidence="2" id="KW-1185">Reference proteome</keyword>
<evidence type="ECO:0000313" key="2">
    <source>
        <dbReference type="Proteomes" id="UP000820669"/>
    </source>
</evidence>
<dbReference type="Proteomes" id="UP000820669">
    <property type="component" value="Unassembled WGS sequence"/>
</dbReference>
<proteinExistence type="predicted"/>
<dbReference type="EMBL" id="JAAXLA010000021">
    <property type="protein sequence ID" value="NMH98312.1"/>
    <property type="molecule type" value="Genomic_DNA"/>
</dbReference>
<sequence length="45" mass="4881">MLRGSPQQMAEELLRRRDEIGVSSLSVDGAFAEQPAPVVELLAGR</sequence>
<dbReference type="RefSeq" id="WP_169381758.1">
    <property type="nucleotide sequence ID" value="NZ_JAAXLA010000021.1"/>
</dbReference>
<organism evidence="1 2">
    <name type="scientific">Pseudonocardia acidicola</name>
    <dbReference type="NCBI Taxonomy" id="2724939"/>
    <lineage>
        <taxon>Bacteria</taxon>
        <taxon>Bacillati</taxon>
        <taxon>Actinomycetota</taxon>
        <taxon>Actinomycetes</taxon>
        <taxon>Pseudonocardiales</taxon>
        <taxon>Pseudonocardiaceae</taxon>
        <taxon>Pseudonocardia</taxon>
    </lineage>
</organism>
<reference evidence="1 2" key="1">
    <citation type="submission" date="2020-04" db="EMBL/GenBank/DDBJ databases">
        <authorList>
            <person name="Klaysubun C."/>
            <person name="Duangmal K."/>
            <person name="Lipun K."/>
        </authorList>
    </citation>
    <scope>NUCLEOTIDE SEQUENCE [LARGE SCALE GENOMIC DNA]</scope>
    <source>
        <strain evidence="1 2">K10HN5</strain>
    </source>
</reference>
<protein>
    <submittedName>
        <fullName evidence="1">Uncharacterized protein</fullName>
    </submittedName>
</protein>
<accession>A0ABX1SBS2</accession>